<evidence type="ECO:0000256" key="1">
    <source>
        <dbReference type="ARBA" id="ARBA00023002"/>
    </source>
</evidence>
<dbReference type="SUPFAM" id="SSF54292">
    <property type="entry name" value="2Fe-2S ferredoxin-like"/>
    <property type="match status" value="1"/>
</dbReference>
<dbReference type="Pfam" id="PF13510">
    <property type="entry name" value="Fer2_4"/>
    <property type="match status" value="1"/>
</dbReference>
<evidence type="ECO:0000259" key="3">
    <source>
        <dbReference type="Pfam" id="PF04324"/>
    </source>
</evidence>
<reference evidence="5 6" key="1">
    <citation type="submission" date="2018-06" db="EMBL/GenBank/DDBJ databases">
        <title>Genomic Encyclopedia of Archaeal and Bacterial Type Strains, Phase II (KMG-II): from individual species to whole genera.</title>
        <authorList>
            <person name="Goeker M."/>
        </authorList>
    </citation>
    <scope>NUCLEOTIDE SEQUENCE [LARGE SCALE GENOMIC DNA]</scope>
    <source>
        <strain evidence="5 6">DSM 24525</strain>
    </source>
</reference>
<dbReference type="InterPro" id="IPR036010">
    <property type="entry name" value="2Fe-2S_ferredoxin-like_sf"/>
</dbReference>
<dbReference type="PRINTS" id="PR00368">
    <property type="entry name" value="FADPNR"/>
</dbReference>
<dbReference type="InterPro" id="IPR006076">
    <property type="entry name" value="FAD-dep_OxRdtase"/>
</dbReference>
<dbReference type="CDD" id="cd19946">
    <property type="entry name" value="GlpA-like_Fer2_BFD-like"/>
    <property type="match status" value="1"/>
</dbReference>
<sequence length="969" mass="98796">MRLIHTKIRAIAAPMGIRFNGEQIAAVTGETIAAALSAAGHLAFRETASGAPRGLWCGMGACFDCLVTVDGRANQRACMVKVADGMQVASAVPARPAPLATPPISIPERAVDLLVIGAGPAGLSAAVAAAEAGVRVLVLDERDAPGGQYLKPLAPGHVHAAPDAQFRRGAALFARAARAGVEILQGATAWGGFSPAPADWAANAETRPPGLEIAAIIQGAAETLRPRLLVIAAGAHECPVPVPGWTLPGVMTTGAMQTLARAQRVSPAAKVVIAGNGPLNLQLACELLAGGVEVAAVVEAAPAPGAAVLLRMAAASPSLAWDGARYLARLRAAGVPVLWNTEVLACEGTDRFQALRVRGPGGEQRIAAGACALTLGFQPETGLARALGCAHRFIDQGLGRLETETDPEGRTSIEGIFAVGDGAALGGARAALARGRLAGLAAARALGHHLPEDRATERALARAERFQAALWQGFAAPAFNVAAIADATIVCRCEEVTAGALRAAGRNASLPGLKKATRAGMGRCQGRMCAATIARLTGTSAEAGFAAPRAPIKPVPAAALRHELPEWSASPIVAAPAPIAWRSHRTAETPPATAEFVIIGGGVVGLATALYLAREGREVVLLERDEPGLAASTANAGSLHVQLLSYDFGEVADAAGTAGPAADTLSLGPASIALWHEIARDGSDTLGIRQEGGLMLAETEAEFAWLRGKTALERARGIETHLLGANELHALAPHLGVGFLGAAFCPTEGQIDPLRGTTALAAQARAAGVRIVTGADVAALAPEGNSWAVTTGSGRLRAGRVINAAGPWAGRIAALAGMRLPVKGAVQQVVITEAAPPILRHLVAHAGRHLSLKQSDAGHMVIGGAWPGDQDAATGATRNRRRSIEGNLWVAGHVAPAINGLHVLRAWTGLNVALDRAPLVGEHPAAPGLIHAVTGNGYTLGPVVARMAADAALGRGAPPPAFSPTRFTT</sequence>
<keyword evidence="1" id="KW-0560">Oxidoreductase</keyword>
<proteinExistence type="predicted"/>
<evidence type="ECO:0000313" key="5">
    <source>
        <dbReference type="EMBL" id="PZW45923.1"/>
    </source>
</evidence>
<dbReference type="SUPFAM" id="SSF51905">
    <property type="entry name" value="FAD/NAD(P)-binding domain"/>
    <property type="match status" value="2"/>
</dbReference>
<dbReference type="Gene3D" id="3.30.9.10">
    <property type="entry name" value="D-Amino Acid Oxidase, subunit A, domain 2"/>
    <property type="match status" value="1"/>
</dbReference>
<protein>
    <submittedName>
        <fullName evidence="5">Glycine/D-amino acid oxidase-like deaminating enzyme</fullName>
    </submittedName>
</protein>
<dbReference type="AlphaFoldDB" id="A0A2W7J4C2"/>
<dbReference type="InterPro" id="IPR041854">
    <property type="entry name" value="BFD-like_2Fe2S-bd_dom_sf"/>
</dbReference>
<dbReference type="RefSeq" id="WP_111398188.1">
    <property type="nucleotide sequence ID" value="NZ_QKYU01000010.1"/>
</dbReference>
<dbReference type="GO" id="GO:0051536">
    <property type="term" value="F:iron-sulfur cluster binding"/>
    <property type="evidence" value="ECO:0007669"/>
    <property type="project" value="InterPro"/>
</dbReference>
<evidence type="ECO:0000313" key="6">
    <source>
        <dbReference type="Proteomes" id="UP000249688"/>
    </source>
</evidence>
<dbReference type="Gene3D" id="3.10.20.440">
    <property type="entry name" value="2Fe-2S iron-sulphur cluster binding domain, sarcosine oxidase, alpha subunit, N-terminal domain"/>
    <property type="match status" value="1"/>
</dbReference>
<dbReference type="InterPro" id="IPR036188">
    <property type="entry name" value="FAD/NAD-bd_sf"/>
</dbReference>
<dbReference type="Gene3D" id="3.50.50.60">
    <property type="entry name" value="FAD/NAD(P)-binding domain"/>
    <property type="match status" value="4"/>
</dbReference>
<dbReference type="Gene3D" id="1.10.10.1100">
    <property type="entry name" value="BFD-like [2Fe-2S]-binding domain"/>
    <property type="match status" value="1"/>
</dbReference>
<evidence type="ECO:0000259" key="4">
    <source>
        <dbReference type="Pfam" id="PF07992"/>
    </source>
</evidence>
<feature type="domain" description="BFD-like [2Fe-2S]-binding" evidence="3">
    <location>
        <begin position="489"/>
        <end position="535"/>
    </location>
</feature>
<dbReference type="Proteomes" id="UP000249688">
    <property type="component" value="Unassembled WGS sequence"/>
</dbReference>
<name>A0A2W7J4C2_9PROT</name>
<feature type="domain" description="FAD/NAD(P)-binding" evidence="4">
    <location>
        <begin position="112"/>
        <end position="426"/>
    </location>
</feature>
<evidence type="ECO:0000259" key="2">
    <source>
        <dbReference type="Pfam" id="PF01266"/>
    </source>
</evidence>
<gene>
    <name evidence="5" type="ORF">C8P66_110121</name>
</gene>
<keyword evidence="6" id="KW-1185">Reference proteome</keyword>
<dbReference type="InterPro" id="IPR023753">
    <property type="entry name" value="FAD/NAD-binding_dom"/>
</dbReference>
<dbReference type="PANTHER" id="PTHR42949">
    <property type="entry name" value="ANAEROBIC GLYCEROL-3-PHOSPHATE DEHYDROGENASE SUBUNIT B"/>
    <property type="match status" value="1"/>
</dbReference>
<dbReference type="InterPro" id="IPR042204">
    <property type="entry name" value="2Fe-2S-bd_N"/>
</dbReference>
<dbReference type="PANTHER" id="PTHR42949:SF3">
    <property type="entry name" value="ANAEROBIC GLYCEROL-3-PHOSPHATE DEHYDROGENASE SUBUNIT B"/>
    <property type="match status" value="1"/>
</dbReference>
<dbReference type="InterPro" id="IPR007419">
    <property type="entry name" value="BFD-like_2Fe2S-bd_dom"/>
</dbReference>
<dbReference type="OrthoDB" id="9801699at2"/>
<comment type="caution">
    <text evidence="5">The sequence shown here is derived from an EMBL/GenBank/DDBJ whole genome shotgun (WGS) entry which is preliminary data.</text>
</comment>
<dbReference type="InterPro" id="IPR051691">
    <property type="entry name" value="Metab_Enz_Cyan_OpOx_G3PDH"/>
</dbReference>
<dbReference type="Pfam" id="PF07992">
    <property type="entry name" value="Pyr_redox_2"/>
    <property type="match status" value="1"/>
</dbReference>
<dbReference type="GO" id="GO:0016491">
    <property type="term" value="F:oxidoreductase activity"/>
    <property type="evidence" value="ECO:0007669"/>
    <property type="project" value="UniProtKB-KW"/>
</dbReference>
<feature type="domain" description="FAD dependent oxidoreductase" evidence="2">
    <location>
        <begin position="596"/>
        <end position="950"/>
    </location>
</feature>
<dbReference type="PRINTS" id="PR00411">
    <property type="entry name" value="PNDRDTASEI"/>
</dbReference>
<dbReference type="EMBL" id="QKYU01000010">
    <property type="protein sequence ID" value="PZW45923.1"/>
    <property type="molecule type" value="Genomic_DNA"/>
</dbReference>
<accession>A0A2W7J4C2</accession>
<dbReference type="Pfam" id="PF04324">
    <property type="entry name" value="Fer2_BFD"/>
    <property type="match status" value="1"/>
</dbReference>
<organism evidence="5 6">
    <name type="scientific">Humitalea rosea</name>
    <dbReference type="NCBI Taxonomy" id="990373"/>
    <lineage>
        <taxon>Bacteria</taxon>
        <taxon>Pseudomonadati</taxon>
        <taxon>Pseudomonadota</taxon>
        <taxon>Alphaproteobacteria</taxon>
        <taxon>Acetobacterales</taxon>
        <taxon>Roseomonadaceae</taxon>
        <taxon>Humitalea</taxon>
    </lineage>
</organism>
<dbReference type="Pfam" id="PF01266">
    <property type="entry name" value="DAO"/>
    <property type="match status" value="1"/>
</dbReference>